<dbReference type="PANTHER" id="PTHR43464:SF19">
    <property type="entry name" value="UBIQUINONE BIOSYNTHESIS O-METHYLTRANSFERASE, MITOCHONDRIAL"/>
    <property type="match status" value="1"/>
</dbReference>
<evidence type="ECO:0000313" key="5">
    <source>
        <dbReference type="EMBL" id="KAK0724404.1"/>
    </source>
</evidence>
<proteinExistence type="predicted"/>
<dbReference type="InterPro" id="IPR029063">
    <property type="entry name" value="SAM-dependent_MTases_sf"/>
</dbReference>
<keyword evidence="1" id="KW-0489">Methyltransferase</keyword>
<dbReference type="Pfam" id="PF08241">
    <property type="entry name" value="Methyltransf_11"/>
    <property type="match status" value="1"/>
</dbReference>
<keyword evidence="3" id="KW-0949">S-adenosyl-L-methionine</keyword>
<sequence>MSQNIYDTAAFFASYSALPRSVSGLAGAPEWPRLRSFIPPLTNARVLDLGCGYGWYTRYLRSAGASSVLGIDVSAKMLERAQELTGDEDAGVRYERGDLDDEETRKRLFGGEGEVDLVFSSLAVHYLEGLEEVVWDVFRVLKPGGSFVFSAEHPIFTAPERQGVVEIPVPGKEGEVRRVWPLHDYQKQGLRVSNWLTTEGVRKYHRTVTTYINLLLDAGFELAGFNEWYPTREELESDPWWINEHKNETIKPTFLLVKATKQV</sequence>
<comment type="caution">
    <text evidence="5">The sequence shown here is derived from an EMBL/GenBank/DDBJ whole genome shotgun (WGS) entry which is preliminary data.</text>
</comment>
<accession>A0AA40AYL0</accession>
<feature type="domain" description="Methyltransferase type 11" evidence="4">
    <location>
        <begin position="47"/>
        <end position="149"/>
    </location>
</feature>
<dbReference type="SUPFAM" id="SSF53335">
    <property type="entry name" value="S-adenosyl-L-methionine-dependent methyltransferases"/>
    <property type="match status" value="1"/>
</dbReference>
<name>A0AA40AYL0_9PEZI</name>
<evidence type="ECO:0000256" key="1">
    <source>
        <dbReference type="ARBA" id="ARBA00022603"/>
    </source>
</evidence>
<evidence type="ECO:0000256" key="3">
    <source>
        <dbReference type="ARBA" id="ARBA00022691"/>
    </source>
</evidence>
<organism evidence="5 6">
    <name type="scientific">Lasiosphaeris hirsuta</name>
    <dbReference type="NCBI Taxonomy" id="260670"/>
    <lineage>
        <taxon>Eukaryota</taxon>
        <taxon>Fungi</taxon>
        <taxon>Dikarya</taxon>
        <taxon>Ascomycota</taxon>
        <taxon>Pezizomycotina</taxon>
        <taxon>Sordariomycetes</taxon>
        <taxon>Sordariomycetidae</taxon>
        <taxon>Sordariales</taxon>
        <taxon>Lasiosphaeriaceae</taxon>
        <taxon>Lasiosphaeris</taxon>
    </lineage>
</organism>
<gene>
    <name evidence="5" type="ORF">B0H67DRAFT_640949</name>
</gene>
<dbReference type="PANTHER" id="PTHR43464">
    <property type="entry name" value="METHYLTRANSFERASE"/>
    <property type="match status" value="1"/>
</dbReference>
<keyword evidence="2 5" id="KW-0808">Transferase</keyword>
<reference evidence="5" key="1">
    <citation type="submission" date="2023-06" db="EMBL/GenBank/DDBJ databases">
        <title>Genome-scale phylogeny and comparative genomics of the fungal order Sordariales.</title>
        <authorList>
            <consortium name="Lawrence Berkeley National Laboratory"/>
            <person name="Hensen N."/>
            <person name="Bonometti L."/>
            <person name="Westerberg I."/>
            <person name="Brannstrom I.O."/>
            <person name="Guillou S."/>
            <person name="Cros-Aarteil S."/>
            <person name="Calhoun S."/>
            <person name="Haridas S."/>
            <person name="Kuo A."/>
            <person name="Mondo S."/>
            <person name="Pangilinan J."/>
            <person name="Riley R."/>
            <person name="Labutti K."/>
            <person name="Andreopoulos B."/>
            <person name="Lipzen A."/>
            <person name="Chen C."/>
            <person name="Yanf M."/>
            <person name="Daum C."/>
            <person name="Ng V."/>
            <person name="Clum A."/>
            <person name="Steindorff A."/>
            <person name="Ohm R."/>
            <person name="Martin F."/>
            <person name="Silar P."/>
            <person name="Natvig D."/>
            <person name="Lalanne C."/>
            <person name="Gautier V."/>
            <person name="Ament-Velasquez S.L."/>
            <person name="Kruys A."/>
            <person name="Hutchinson M.I."/>
            <person name="Powell A.J."/>
            <person name="Barry K."/>
            <person name="Miller A.N."/>
            <person name="Grigoriev I.V."/>
            <person name="Debuchy R."/>
            <person name="Gladieux P."/>
            <person name="Thoren M.H."/>
            <person name="Johannesson H."/>
        </authorList>
    </citation>
    <scope>NUCLEOTIDE SEQUENCE</scope>
    <source>
        <strain evidence="5">SMH4607-1</strain>
    </source>
</reference>
<dbReference type="Proteomes" id="UP001172102">
    <property type="component" value="Unassembled WGS sequence"/>
</dbReference>
<dbReference type="AlphaFoldDB" id="A0AA40AYL0"/>
<evidence type="ECO:0000313" key="6">
    <source>
        <dbReference type="Proteomes" id="UP001172102"/>
    </source>
</evidence>
<dbReference type="Gene3D" id="3.40.50.150">
    <property type="entry name" value="Vaccinia Virus protein VP39"/>
    <property type="match status" value="1"/>
</dbReference>
<protein>
    <submittedName>
        <fullName evidence="5">Methyl transferase</fullName>
    </submittedName>
</protein>
<keyword evidence="6" id="KW-1185">Reference proteome</keyword>
<dbReference type="GO" id="GO:0032259">
    <property type="term" value="P:methylation"/>
    <property type="evidence" value="ECO:0007669"/>
    <property type="project" value="UniProtKB-KW"/>
</dbReference>
<dbReference type="GO" id="GO:0008757">
    <property type="term" value="F:S-adenosylmethionine-dependent methyltransferase activity"/>
    <property type="evidence" value="ECO:0007669"/>
    <property type="project" value="InterPro"/>
</dbReference>
<dbReference type="CDD" id="cd02440">
    <property type="entry name" value="AdoMet_MTases"/>
    <property type="match status" value="1"/>
</dbReference>
<evidence type="ECO:0000259" key="4">
    <source>
        <dbReference type="Pfam" id="PF08241"/>
    </source>
</evidence>
<dbReference type="EMBL" id="JAUKUA010000002">
    <property type="protein sequence ID" value="KAK0724404.1"/>
    <property type="molecule type" value="Genomic_DNA"/>
</dbReference>
<evidence type="ECO:0000256" key="2">
    <source>
        <dbReference type="ARBA" id="ARBA00022679"/>
    </source>
</evidence>
<dbReference type="InterPro" id="IPR013216">
    <property type="entry name" value="Methyltransf_11"/>
</dbReference>